<keyword evidence="2" id="KW-0732">Signal</keyword>
<feature type="signal peptide" evidence="2">
    <location>
        <begin position="1"/>
        <end position="27"/>
    </location>
</feature>
<gene>
    <name evidence="3" type="ORF">FB467_1066</name>
</gene>
<evidence type="ECO:0000256" key="2">
    <source>
        <dbReference type="SAM" id="SignalP"/>
    </source>
</evidence>
<dbReference type="EMBL" id="VFOP01000001">
    <property type="protein sequence ID" value="TQL49968.1"/>
    <property type="molecule type" value="Genomic_DNA"/>
</dbReference>
<feature type="region of interest" description="Disordered" evidence="1">
    <location>
        <begin position="25"/>
        <end position="77"/>
    </location>
</feature>
<dbReference type="CDD" id="cd13120">
    <property type="entry name" value="BF2867_like_N"/>
    <property type="match status" value="1"/>
</dbReference>
<reference evidence="3 4" key="1">
    <citation type="submission" date="2019-06" db="EMBL/GenBank/DDBJ databases">
        <title>Sequencing the genomes of 1000 actinobacteria strains.</title>
        <authorList>
            <person name="Klenk H.-P."/>
        </authorList>
    </citation>
    <scope>NUCLEOTIDE SEQUENCE [LARGE SCALE GENOMIC DNA]</scope>
    <source>
        <strain evidence="3 4">DSM 12335</strain>
    </source>
</reference>
<proteinExistence type="predicted"/>
<feature type="chain" id="PRO_5038930257" description="Lipoprotein" evidence="2">
    <location>
        <begin position="28"/>
        <end position="166"/>
    </location>
</feature>
<dbReference type="PROSITE" id="PS51257">
    <property type="entry name" value="PROKAR_LIPOPROTEIN"/>
    <property type="match status" value="1"/>
</dbReference>
<protein>
    <recommendedName>
        <fullName evidence="5">Lipoprotein</fullName>
    </recommendedName>
</protein>
<evidence type="ECO:0000256" key="1">
    <source>
        <dbReference type="SAM" id="MobiDB-lite"/>
    </source>
</evidence>
<name>A0A542YPD5_9MICO</name>
<accession>A0A542YPD5</accession>
<feature type="compositionally biased region" description="Low complexity" evidence="1">
    <location>
        <begin position="40"/>
        <end position="56"/>
    </location>
</feature>
<dbReference type="AlphaFoldDB" id="A0A542YPD5"/>
<organism evidence="3 4">
    <name type="scientific">Ornithinicoccus hortensis</name>
    <dbReference type="NCBI Taxonomy" id="82346"/>
    <lineage>
        <taxon>Bacteria</taxon>
        <taxon>Bacillati</taxon>
        <taxon>Actinomycetota</taxon>
        <taxon>Actinomycetes</taxon>
        <taxon>Micrococcales</taxon>
        <taxon>Intrasporangiaceae</taxon>
        <taxon>Ornithinicoccus</taxon>
    </lineage>
</organism>
<dbReference type="Proteomes" id="UP000319516">
    <property type="component" value="Unassembled WGS sequence"/>
</dbReference>
<comment type="caution">
    <text evidence="3">The sequence shown here is derived from an EMBL/GenBank/DDBJ whole genome shotgun (WGS) entry which is preliminary data.</text>
</comment>
<sequence length="166" mass="17426">MMRLRTLDKVLCTAALAVLLTACGSTEEDPSVLEPAEPQPTSTEDAAPTTEDAAPTTEDEQPTTEAPADGLPSEPTAYAQTFVAAVQEGDEDLALRLGPVDGFAGVEAWAELTAGQPELSEDPEGTLVVVPFEEGGQLQVWLDLDLVEGQQDHGVEAVVYEESTSG</sequence>
<evidence type="ECO:0000313" key="3">
    <source>
        <dbReference type="EMBL" id="TQL49968.1"/>
    </source>
</evidence>
<keyword evidence="4" id="KW-1185">Reference proteome</keyword>
<evidence type="ECO:0000313" key="4">
    <source>
        <dbReference type="Proteomes" id="UP000319516"/>
    </source>
</evidence>
<evidence type="ECO:0008006" key="5">
    <source>
        <dbReference type="Google" id="ProtNLM"/>
    </source>
</evidence>